<reference evidence="3 4" key="1">
    <citation type="submission" date="2024-04" db="EMBL/GenBank/DDBJ databases">
        <title>Tritrichomonas musculus Genome.</title>
        <authorList>
            <person name="Alves-Ferreira E."/>
            <person name="Grigg M."/>
            <person name="Lorenzi H."/>
            <person name="Galac M."/>
        </authorList>
    </citation>
    <scope>NUCLEOTIDE SEQUENCE [LARGE SCALE GENOMIC DNA]</scope>
    <source>
        <strain evidence="3 4">EAF2021</strain>
    </source>
</reference>
<dbReference type="PANTHER" id="PTHR24198">
    <property type="entry name" value="ANKYRIN REPEAT AND PROTEIN KINASE DOMAIN-CONTAINING PROTEIN"/>
    <property type="match status" value="1"/>
</dbReference>
<dbReference type="EMBL" id="JAPFFF010000007">
    <property type="protein sequence ID" value="KAK8886747.1"/>
    <property type="molecule type" value="Genomic_DNA"/>
</dbReference>
<organism evidence="3 4">
    <name type="scientific">Tritrichomonas musculus</name>
    <dbReference type="NCBI Taxonomy" id="1915356"/>
    <lineage>
        <taxon>Eukaryota</taxon>
        <taxon>Metamonada</taxon>
        <taxon>Parabasalia</taxon>
        <taxon>Tritrichomonadida</taxon>
        <taxon>Tritrichomonadidae</taxon>
        <taxon>Tritrichomonas</taxon>
    </lineage>
</organism>
<comment type="caution">
    <text evidence="3">The sequence shown here is derived from an EMBL/GenBank/DDBJ whole genome shotgun (WGS) entry which is preliminary data.</text>
</comment>
<dbReference type="SMART" id="SM00248">
    <property type="entry name" value="ANK"/>
    <property type="match status" value="11"/>
</dbReference>
<evidence type="ECO:0008006" key="5">
    <source>
        <dbReference type="Google" id="ProtNLM"/>
    </source>
</evidence>
<protein>
    <recommendedName>
        <fullName evidence="5">DUF3447 domain-containing protein</fullName>
    </recommendedName>
</protein>
<accession>A0ABR2K6J5</accession>
<evidence type="ECO:0000256" key="1">
    <source>
        <dbReference type="ARBA" id="ARBA00022737"/>
    </source>
</evidence>
<keyword evidence="4" id="KW-1185">Reference proteome</keyword>
<dbReference type="InterPro" id="IPR036770">
    <property type="entry name" value="Ankyrin_rpt-contain_sf"/>
</dbReference>
<dbReference type="PANTHER" id="PTHR24198:SF165">
    <property type="entry name" value="ANKYRIN REPEAT-CONTAINING PROTEIN-RELATED"/>
    <property type="match status" value="1"/>
</dbReference>
<keyword evidence="1" id="KW-0677">Repeat</keyword>
<evidence type="ECO:0000313" key="4">
    <source>
        <dbReference type="Proteomes" id="UP001470230"/>
    </source>
</evidence>
<dbReference type="InterPro" id="IPR002110">
    <property type="entry name" value="Ankyrin_rpt"/>
</dbReference>
<dbReference type="Pfam" id="PF12796">
    <property type="entry name" value="Ank_2"/>
    <property type="match status" value="2"/>
</dbReference>
<name>A0ABR2K6J5_9EUKA</name>
<evidence type="ECO:0000313" key="3">
    <source>
        <dbReference type="EMBL" id="KAK8886747.1"/>
    </source>
</evidence>
<proteinExistence type="predicted"/>
<sequence length="1742" mass="200685">MAHNAGIYFSQYTDTFRSKADIFGSLTIEMNEFFLLNFDDSPILKSFRDLPKNLKVVTDSKTYYIFDFVYQDLSVSTNPPIIDNQMTFHVEDEEIFSKIIDLLNCKKVYLSIKEYPLFHNMVKELAFYSLLQFLENAESRVIRGPSAVLEPFFGITNNDGIDEAGNVTSCNVIMNPLSLIDCLQSQPKNFSIVTKKRSYQCNKIAAAVSEVIMNSIQKDNTIESYFYDFPDENDEFQIICDFLNFQSIQITSENLNLLSKFASDLKFEMLLKIVTKINDMYSRCDTVLSNYQDEIDDVDELFEVLTTKNVSGCIEFIFQSKWISNDQLLKELLGSLVSLVYSSPKFIEKMAQVISALFERIKKNQEEKSELNEIVLKKSKKDLVQMITNQNPDSHVGPFIYELIKLNFFKLPIHGNEDEEDDDSNLLLQCVTNQYVALWILPELERIVPSLQKFISSLVNNSGRFRLFKTFMKPEYMNDDWKLLRVMRDKKQSENPIAISIANDDIEQFQKLVYTLPDSQDQNMGTFYFRCLFNFKNETNKLTNTIPAFEFDLYSGRFYVDYAAFHGSVKCFKYLILNGAQVSSFTFDAAIEGGNIEIVHIVEQKLNEVCDDSYYNEKAVSTNSYNNNYSLDCSVFPRMHLAMIRKWNGIIRAIYKHDNDIFDWIFENKPIDTKKLNDLILMASLSNNVHVLQRILSLHPCFSSHNSNFLFYTCISRADIFGFSSFIRILVDYLGEENYKNFINNNKMKNLCIYKCDDIEIFKKTCPNEDDFLLFINLFESNSTSIFKYCYKQTENVSLLEYFIKFAIKNENEEIFKFLFDQIKTSIQIDQQEILCRKLLIYSTIKKCFPILKYAIENKNNGVNITQAIIKCLLISAENGYERIFDYLLKLQPDCENQFLVDELKNKFLIIVQSRNINIIKSVMKLINDEKYLKMIIFDAFVDESNMLLKEECRSTHLNAKESDLFSVPNVTEFLISQLDKVIPEFLLAATIADSIEAVKAIVSRNSSYNFLNRVVNQIGNALIIACRIRSLKIVRFLLNECPEIDPNIQVFFNRDNYTPLMISFANRSIEIIREIIEFYQSRNKDFHTENESSTGNNQCAKEIQKALSMVTETSANGEFEGLLSTLITFDGININEIVCNNCPFLYVIASDNLITLVNLALSLPNVDPNVCNCCTKETPLMKAILTNQKKVIDALLSHKNIDINFESFDHKTALSVAVSSKNYEVAKLLIQNEKLEINLNYLSCLNSAILDDSEEFIEFLLSRDECNVNEIIPKLNKNALHNNNNNDNQADITENCIKMNFDILEGKFKQHSYSILQSAVQKENMNVINSIMNHPRFNLEKTTLKLALFESVRIGNIEIYELLRDQYLKLDDTESDILHLRDLNNNSLIVVASAANNVRLLESIDKPKQDATSPTSISQNQLAFIVAPSTIMMKLIIEKLAGVDLDLPMENGSNYLTALIDFYYKKEGQTSNNYYYERNNKKASLKQQIIIEKMKFILANSNLKLTTKDNHYCSFISKVASRIQCSDFLPLTMAVYKAAITNEETKINPLHFIACNLPLVSLMNENSAMNSTAKFSENEFGLLVNQILDNNNVKICLFNKYNESLRNCRINFNDLANSLDELKQTPIIKAVLSLNLYFASFLFYNCSVDVDIVDVFGNTVLDYLLMISGILHANPYMASENKINDWRKIRENKEETNIDLCKLILKNLIKCFVNFDCNLICMIIIKLSTYLEAPKKLDKAT</sequence>
<dbReference type="Gene3D" id="1.25.40.20">
    <property type="entry name" value="Ankyrin repeat-containing domain"/>
    <property type="match status" value="3"/>
</dbReference>
<dbReference type="SUPFAM" id="SSF48403">
    <property type="entry name" value="Ankyrin repeat"/>
    <property type="match status" value="3"/>
</dbReference>
<gene>
    <name evidence="3" type="ORF">M9Y10_042215</name>
</gene>
<evidence type="ECO:0000256" key="2">
    <source>
        <dbReference type="ARBA" id="ARBA00023043"/>
    </source>
</evidence>
<keyword evidence="2" id="KW-0040">ANK repeat</keyword>
<dbReference type="Proteomes" id="UP001470230">
    <property type="component" value="Unassembled WGS sequence"/>
</dbReference>